<evidence type="ECO:0000313" key="2">
    <source>
        <dbReference type="EMBL" id="VUC36281.1"/>
    </source>
</evidence>
<gene>
    <name evidence="2" type="ORF">CLO192961_LOCUS441192</name>
</gene>
<proteinExistence type="predicted"/>
<comment type="caution">
    <text evidence="2">The sequence shown here is derived from an EMBL/GenBank/DDBJ whole genome shotgun (WGS) entry which is preliminary data.</text>
</comment>
<name>A0ABY6V024_BIOOC</name>
<dbReference type="EMBL" id="CABFNS010000928">
    <property type="protein sequence ID" value="VUC36281.1"/>
    <property type="molecule type" value="Genomic_DNA"/>
</dbReference>
<reference evidence="2 3" key="1">
    <citation type="submission" date="2019-06" db="EMBL/GenBank/DDBJ databases">
        <authorList>
            <person name="Broberg M."/>
        </authorList>
    </citation>
    <scope>NUCLEOTIDE SEQUENCE [LARGE SCALE GENOMIC DNA]</scope>
</reference>
<feature type="compositionally biased region" description="Polar residues" evidence="1">
    <location>
        <begin position="173"/>
        <end position="201"/>
    </location>
</feature>
<accession>A0ABY6V024</accession>
<evidence type="ECO:0000313" key="3">
    <source>
        <dbReference type="Proteomes" id="UP000766486"/>
    </source>
</evidence>
<organism evidence="2 3">
    <name type="scientific">Bionectria ochroleuca</name>
    <name type="common">Gliocladium roseum</name>
    <dbReference type="NCBI Taxonomy" id="29856"/>
    <lineage>
        <taxon>Eukaryota</taxon>
        <taxon>Fungi</taxon>
        <taxon>Dikarya</taxon>
        <taxon>Ascomycota</taxon>
        <taxon>Pezizomycotina</taxon>
        <taxon>Sordariomycetes</taxon>
        <taxon>Hypocreomycetidae</taxon>
        <taxon>Hypocreales</taxon>
        <taxon>Bionectriaceae</taxon>
        <taxon>Clonostachys</taxon>
    </lineage>
</organism>
<keyword evidence="3" id="KW-1185">Reference proteome</keyword>
<protein>
    <submittedName>
        <fullName evidence="2">Uncharacterized protein</fullName>
    </submittedName>
</protein>
<evidence type="ECO:0000256" key="1">
    <source>
        <dbReference type="SAM" id="MobiDB-lite"/>
    </source>
</evidence>
<dbReference type="Proteomes" id="UP000766486">
    <property type="component" value="Unassembled WGS sequence"/>
</dbReference>
<feature type="region of interest" description="Disordered" evidence="1">
    <location>
        <begin position="173"/>
        <end position="268"/>
    </location>
</feature>
<sequence length="381" mass="42931">MSDPEKETKEAEDEQVLVVGDSSYPLSRFSANYLRQILKKDVRDKCISLRSLPMPSIETLYHELGFGKDRALDGTLSDHVRRSSFRQALQSFRKNKFTADFELPSQLADWHSPTCLSRFEGFATEFLDQYGLQFWANDDSTPVKLTLANHEAFIHFSVTQILFQSALQRQKTSRKSSMNASQTTSNPGTLESNAKTSQQIVLSPRKPAQRPSGDASEDSKISEASHLPSQDTTLAISPRKPSIVGASANLSPLTRKRSRSFNNENRPDAHRPRAAFWYRVVYSRSPYSVEIWKPRKSLHEMSLSELKADLPSEVGLSTRKLVLHLTGPDLCLKSSLDLADEDAFAYVKAQMRMLVEPIVAQYQQNGKDAVFDVEIEVLSEK</sequence>